<name>A0A0U5F4S3_9PROT</name>
<organism evidence="2 3">
    <name type="scientific">Acetobacter ghanensis</name>
    <dbReference type="NCBI Taxonomy" id="431306"/>
    <lineage>
        <taxon>Bacteria</taxon>
        <taxon>Pseudomonadati</taxon>
        <taxon>Pseudomonadota</taxon>
        <taxon>Alphaproteobacteria</taxon>
        <taxon>Acetobacterales</taxon>
        <taxon>Acetobacteraceae</taxon>
        <taxon>Acetobacter</taxon>
    </lineage>
</organism>
<reference evidence="3" key="1">
    <citation type="submission" date="2014-09" db="EMBL/GenBank/DDBJ databases">
        <authorList>
            <person name="Illeghems K.G."/>
        </authorList>
    </citation>
    <scope>NUCLEOTIDE SEQUENCE [LARGE SCALE GENOMIC DNA]</scope>
    <source>
        <strain evidence="3">LMG 23848T</strain>
    </source>
</reference>
<keyword evidence="1" id="KW-0812">Transmembrane</keyword>
<dbReference type="EMBL" id="LN609302">
    <property type="protein sequence ID" value="CEF54307.1"/>
    <property type="molecule type" value="Genomic_DNA"/>
</dbReference>
<feature type="transmembrane region" description="Helical" evidence="1">
    <location>
        <begin position="20"/>
        <end position="42"/>
    </location>
</feature>
<proteinExistence type="predicted"/>
<sequence length="145" mass="15963">MAPPDMIPFFVTHVPFCTALISGLIMCMTSLVGAGAFLFLTITCRAERSLYTVALALLLPCTGLSITLPFLMSSGMTPFYQGLLLLPLLLVPLSLPIRTVQPSWSATAQEMGANTHARLRLFWWPLLQKPFFLTVLLSIFCSIVQ</sequence>
<feature type="transmembrane region" description="Helical" evidence="1">
    <location>
        <begin position="121"/>
        <end position="140"/>
    </location>
</feature>
<evidence type="ECO:0000313" key="3">
    <source>
        <dbReference type="Proteomes" id="UP000068250"/>
    </source>
</evidence>
<dbReference type="Proteomes" id="UP000068250">
    <property type="component" value="Chromosome I"/>
</dbReference>
<keyword evidence="1" id="KW-1133">Transmembrane helix</keyword>
<evidence type="ECO:0000256" key="1">
    <source>
        <dbReference type="SAM" id="Phobius"/>
    </source>
</evidence>
<keyword evidence="1" id="KW-0472">Membrane</keyword>
<gene>
    <name evidence="2" type="ORF">AGA_706</name>
</gene>
<protein>
    <submittedName>
        <fullName evidence="2">Spermidine/putrescine transporter permease protein</fullName>
    </submittedName>
</protein>
<accession>A0A0U5F4S3</accession>
<dbReference type="AlphaFoldDB" id="A0A0U5F4S3"/>
<dbReference type="PATRIC" id="fig|431306.5.peg.690"/>
<dbReference type="STRING" id="431306.AGA_706"/>
<feature type="transmembrane region" description="Helical" evidence="1">
    <location>
        <begin position="49"/>
        <end position="72"/>
    </location>
</feature>
<evidence type="ECO:0000313" key="2">
    <source>
        <dbReference type="EMBL" id="CEF54307.1"/>
    </source>
</evidence>